<sequence length="412" mass="47109">MSWFGYRRTFSRIAVGYNRIRNWSPVILSVFAAGASYLGYMRCTALPERRSARQKSITSVHERRFRDFASVEWNGVLFMTPTDFLNSLVQDMANRRKIAVLSDRDVKLILNKTPSKLKGSSAFFRELQNNGLLSFTEYLFLLQILTSPSVSALSFVNAFIEPISGFEIAFKMLDTDMSGSVDAREFATLNHVVASSEMRAVDAPHDLVLPKSDEFNTTLTTHFFGKDHNASLTLRDFICFMYNLQKESLEFEFHSHSVGSDTISATEFARILIRHTSISSTEYKGYIDRLHMRLPAAPTIPFSEFLKFFQFLNSLDDFSLAMKMYTSAERPISLSEFRRAVKACTGHKLDVSVLETVFALFDENEDGCLSYQEFIQKMRERHCRGLQDGQHGANRGEVYRQCMTREIRSALV</sequence>
<evidence type="ECO:0000256" key="4">
    <source>
        <dbReference type="ARBA" id="ARBA00022792"/>
    </source>
</evidence>
<evidence type="ECO:0000259" key="9">
    <source>
        <dbReference type="PROSITE" id="PS50222"/>
    </source>
</evidence>
<proteinExistence type="predicted"/>
<evidence type="ECO:0000256" key="3">
    <source>
        <dbReference type="ARBA" id="ARBA00022737"/>
    </source>
</evidence>
<feature type="domain" description="EF-hand" evidence="9">
    <location>
        <begin position="161"/>
        <end position="196"/>
    </location>
</feature>
<name>A0A8T0D7B0_9TREM</name>
<dbReference type="InterPro" id="IPR018247">
    <property type="entry name" value="EF_Hand_1_Ca_BS"/>
</dbReference>
<dbReference type="AlphaFoldDB" id="A0A8T0D7B0"/>
<dbReference type="SUPFAM" id="SSF47473">
    <property type="entry name" value="EF-hand"/>
    <property type="match status" value="2"/>
</dbReference>
<keyword evidence="6" id="KW-0809">Transit peptide</keyword>
<keyword evidence="7" id="KW-0496">Mitochondrion</keyword>
<dbReference type="PANTHER" id="PTHR12294:SF13">
    <property type="entry name" value="MITOCHONDRIAL CALCIUM UPTAKE 3, ISOFORM D"/>
    <property type="match status" value="1"/>
</dbReference>
<evidence type="ECO:0000256" key="7">
    <source>
        <dbReference type="ARBA" id="ARBA00023128"/>
    </source>
</evidence>
<dbReference type="OrthoDB" id="5859791at2759"/>
<evidence type="ECO:0000313" key="11">
    <source>
        <dbReference type="Proteomes" id="UP000699462"/>
    </source>
</evidence>
<keyword evidence="3" id="KW-0677">Repeat</keyword>
<dbReference type="EMBL" id="JTDF01018692">
    <property type="protein sequence ID" value="KAF8562618.1"/>
    <property type="molecule type" value="Genomic_DNA"/>
</dbReference>
<organism evidence="10 11">
    <name type="scientific">Paragonimus westermani</name>
    <dbReference type="NCBI Taxonomy" id="34504"/>
    <lineage>
        <taxon>Eukaryota</taxon>
        <taxon>Metazoa</taxon>
        <taxon>Spiralia</taxon>
        <taxon>Lophotrochozoa</taxon>
        <taxon>Platyhelminthes</taxon>
        <taxon>Trematoda</taxon>
        <taxon>Digenea</taxon>
        <taxon>Plagiorchiida</taxon>
        <taxon>Troglotremata</taxon>
        <taxon>Troglotrematidae</taxon>
        <taxon>Paragonimus</taxon>
    </lineage>
</organism>
<dbReference type="InterPro" id="IPR002048">
    <property type="entry name" value="EF_hand_dom"/>
</dbReference>
<keyword evidence="8" id="KW-0472">Membrane</keyword>
<evidence type="ECO:0000313" key="10">
    <source>
        <dbReference type="EMBL" id="KAF8562618.1"/>
    </source>
</evidence>
<dbReference type="GO" id="GO:0051560">
    <property type="term" value="P:mitochondrial calcium ion homeostasis"/>
    <property type="evidence" value="ECO:0007669"/>
    <property type="project" value="TreeGrafter"/>
</dbReference>
<dbReference type="Pfam" id="PF13202">
    <property type="entry name" value="EF-hand_5"/>
    <property type="match status" value="1"/>
</dbReference>
<dbReference type="GO" id="GO:0005509">
    <property type="term" value="F:calcium ion binding"/>
    <property type="evidence" value="ECO:0007669"/>
    <property type="project" value="InterPro"/>
</dbReference>
<dbReference type="InterPro" id="IPR039800">
    <property type="entry name" value="MICU1/2/3"/>
</dbReference>
<dbReference type="GO" id="GO:1990246">
    <property type="term" value="C:uniplex complex"/>
    <property type="evidence" value="ECO:0007669"/>
    <property type="project" value="TreeGrafter"/>
</dbReference>
<comment type="caution">
    <text evidence="10">The sequence shown here is derived from an EMBL/GenBank/DDBJ whole genome shotgun (WGS) entry which is preliminary data.</text>
</comment>
<dbReference type="PROSITE" id="PS50222">
    <property type="entry name" value="EF_HAND_2"/>
    <property type="match status" value="2"/>
</dbReference>
<comment type="subcellular location">
    <subcellularLocation>
        <location evidence="1">Mitochondrion inner membrane</location>
    </subcellularLocation>
    <subcellularLocation>
        <location evidence="2">Mitochondrion intermembrane space</location>
    </subcellularLocation>
</comment>
<dbReference type="PROSITE" id="PS00018">
    <property type="entry name" value="EF_HAND_1"/>
    <property type="match status" value="2"/>
</dbReference>
<dbReference type="Gene3D" id="1.10.238.10">
    <property type="entry name" value="EF-hand"/>
    <property type="match status" value="2"/>
</dbReference>
<accession>A0A8T0D7B0</accession>
<keyword evidence="11" id="KW-1185">Reference proteome</keyword>
<dbReference type="SMART" id="SM00054">
    <property type="entry name" value="EFh"/>
    <property type="match status" value="2"/>
</dbReference>
<evidence type="ECO:0000256" key="6">
    <source>
        <dbReference type="ARBA" id="ARBA00022946"/>
    </source>
</evidence>
<dbReference type="PANTHER" id="PTHR12294">
    <property type="entry name" value="EF HAND DOMAIN FAMILY A1,A2-RELATED"/>
    <property type="match status" value="1"/>
</dbReference>
<evidence type="ECO:0000256" key="8">
    <source>
        <dbReference type="ARBA" id="ARBA00023136"/>
    </source>
</evidence>
<evidence type="ECO:0000256" key="1">
    <source>
        <dbReference type="ARBA" id="ARBA00004273"/>
    </source>
</evidence>
<dbReference type="CDD" id="cd15900">
    <property type="entry name" value="EFh_MICU"/>
    <property type="match status" value="1"/>
</dbReference>
<evidence type="ECO:0000256" key="5">
    <source>
        <dbReference type="ARBA" id="ARBA00022837"/>
    </source>
</evidence>
<dbReference type="InterPro" id="IPR011992">
    <property type="entry name" value="EF-hand-dom_pair"/>
</dbReference>
<dbReference type="Proteomes" id="UP000699462">
    <property type="component" value="Unassembled WGS sequence"/>
</dbReference>
<reference evidence="10 11" key="1">
    <citation type="submission" date="2019-07" db="EMBL/GenBank/DDBJ databases">
        <title>Annotation for the trematode Paragonimus westermani.</title>
        <authorList>
            <person name="Choi Y.-J."/>
        </authorList>
    </citation>
    <scope>NUCLEOTIDE SEQUENCE [LARGE SCALE GENOMIC DNA]</scope>
    <source>
        <strain evidence="10">180907_Pwestermani</strain>
    </source>
</reference>
<protein>
    <recommendedName>
        <fullName evidence="9">EF-hand domain-containing protein</fullName>
    </recommendedName>
</protein>
<dbReference type="Pfam" id="PF13499">
    <property type="entry name" value="EF-hand_7"/>
    <property type="match status" value="1"/>
</dbReference>
<feature type="domain" description="EF-hand" evidence="9">
    <location>
        <begin position="349"/>
        <end position="384"/>
    </location>
</feature>
<evidence type="ECO:0000256" key="2">
    <source>
        <dbReference type="ARBA" id="ARBA00004569"/>
    </source>
</evidence>
<dbReference type="GO" id="GO:0036444">
    <property type="term" value="P:calcium import into the mitochondrion"/>
    <property type="evidence" value="ECO:0007669"/>
    <property type="project" value="UniProtKB-ARBA"/>
</dbReference>
<gene>
    <name evidence="10" type="ORF">P879_11645</name>
</gene>
<keyword evidence="5" id="KW-0106">Calcium</keyword>
<keyword evidence="4" id="KW-0999">Mitochondrion inner membrane</keyword>
<dbReference type="GO" id="GO:0005758">
    <property type="term" value="C:mitochondrial intermembrane space"/>
    <property type="evidence" value="ECO:0007669"/>
    <property type="project" value="UniProtKB-SubCell"/>
</dbReference>